<dbReference type="GO" id="GO:0046872">
    <property type="term" value="F:metal ion binding"/>
    <property type="evidence" value="ECO:0007669"/>
    <property type="project" value="UniProtKB-KW"/>
</dbReference>
<comment type="caution">
    <text evidence="5">The sequence shown here is derived from an EMBL/GenBank/DDBJ whole genome shotgun (WGS) entry which is preliminary data.</text>
</comment>
<name>A0A8S1LI81_PARPR</name>
<dbReference type="PROSITE" id="PS50255">
    <property type="entry name" value="CYTOCHROME_B5_2"/>
    <property type="match status" value="1"/>
</dbReference>
<dbReference type="Proteomes" id="UP000688137">
    <property type="component" value="Unassembled WGS sequence"/>
</dbReference>
<accession>A0A8S1LI81</accession>
<dbReference type="OMA" id="MIYTKQE"/>
<reference evidence="5" key="1">
    <citation type="submission" date="2021-01" db="EMBL/GenBank/DDBJ databases">
        <authorList>
            <consortium name="Genoscope - CEA"/>
            <person name="William W."/>
        </authorList>
    </citation>
    <scope>NUCLEOTIDE SEQUENCE</scope>
</reference>
<dbReference type="PANTHER" id="PTHR21281:SF0">
    <property type="entry name" value="CYTOCHROME B5 DOMAIN-CONTAINING PROTEIN 1"/>
    <property type="match status" value="1"/>
</dbReference>
<keyword evidence="6" id="KW-1185">Reference proteome</keyword>
<keyword evidence="3" id="KW-0408">Iron</keyword>
<organism evidence="5 6">
    <name type="scientific">Paramecium primaurelia</name>
    <dbReference type="NCBI Taxonomy" id="5886"/>
    <lineage>
        <taxon>Eukaryota</taxon>
        <taxon>Sar</taxon>
        <taxon>Alveolata</taxon>
        <taxon>Ciliophora</taxon>
        <taxon>Intramacronucleata</taxon>
        <taxon>Oligohymenophorea</taxon>
        <taxon>Peniculida</taxon>
        <taxon>Parameciidae</taxon>
        <taxon>Paramecium</taxon>
    </lineage>
</organism>
<feature type="domain" description="Cytochrome b5 heme-binding" evidence="4">
    <location>
        <begin position="16"/>
        <end position="133"/>
    </location>
</feature>
<evidence type="ECO:0000256" key="1">
    <source>
        <dbReference type="ARBA" id="ARBA00022617"/>
    </source>
</evidence>
<dbReference type="PANTHER" id="PTHR21281">
    <property type="entry name" value="CYTOCHROME B5 DOMAIN-CONTAINING PROTEIN 1"/>
    <property type="match status" value="1"/>
</dbReference>
<evidence type="ECO:0000256" key="3">
    <source>
        <dbReference type="ARBA" id="ARBA00023004"/>
    </source>
</evidence>
<evidence type="ECO:0000313" key="6">
    <source>
        <dbReference type="Proteomes" id="UP000688137"/>
    </source>
</evidence>
<proteinExistence type="predicted"/>
<evidence type="ECO:0000256" key="2">
    <source>
        <dbReference type="ARBA" id="ARBA00022723"/>
    </source>
</evidence>
<keyword evidence="2" id="KW-0479">Metal-binding</keyword>
<dbReference type="EMBL" id="CAJJDM010000040">
    <property type="protein sequence ID" value="CAD8067898.1"/>
    <property type="molecule type" value="Genomic_DNA"/>
</dbReference>
<dbReference type="InterPro" id="IPR001199">
    <property type="entry name" value="Cyt_B5-like_heme/steroid-bd"/>
</dbReference>
<gene>
    <name evidence="5" type="ORF">PPRIM_AZ9-3.1.T0410221</name>
</gene>
<keyword evidence="1" id="KW-0349">Heme</keyword>
<evidence type="ECO:0000259" key="4">
    <source>
        <dbReference type="PROSITE" id="PS50255"/>
    </source>
</evidence>
<evidence type="ECO:0000313" key="5">
    <source>
        <dbReference type="EMBL" id="CAD8067898.1"/>
    </source>
</evidence>
<dbReference type="InterPro" id="IPR052320">
    <property type="entry name" value="Cytochrome_b5_domain"/>
</dbReference>
<protein>
    <recommendedName>
        <fullName evidence="4">Cytochrome b5 heme-binding domain-containing protein</fullName>
    </recommendedName>
</protein>
<dbReference type="AlphaFoldDB" id="A0A8S1LI81"/>
<sequence>MDQQLKQYLPKDYKRRAYYTPYDVSIHNTANDLWVSFFGKVWDLTQLVQENISLKLCEPLIKIAGSDISYWFDKQTGEPRKQVDINTGLITYYCPQGRYLHIPSSDPCGDDELGNHSKPWWSNEQQYCIGNLSHKTRKVKIINMLTDHEDIIEVPSEETINEILDRYKKINAHAASYTWKRLGKPLDMELTLSANGIPDETDEFEYLGVPESQWYIPAIHLYFNDDLTVA</sequence>